<keyword evidence="2" id="KW-1185">Reference proteome</keyword>
<reference evidence="2" key="1">
    <citation type="submission" date="2017-05" db="EMBL/GenBank/DDBJ databases">
        <title>Complete and WGS of Bordetella genogroups.</title>
        <authorList>
            <person name="Spilker T."/>
            <person name="Lipuma J."/>
        </authorList>
    </citation>
    <scope>NUCLEOTIDE SEQUENCE [LARGE SCALE GENOMIC DNA]</scope>
    <source>
        <strain evidence="2">AU18089</strain>
    </source>
</reference>
<proteinExistence type="predicted"/>
<dbReference type="EMBL" id="NEVK01000001">
    <property type="protein sequence ID" value="OZI27532.1"/>
    <property type="molecule type" value="Genomic_DNA"/>
</dbReference>
<sequence length="75" mass="8257">MAMATVIQNPVLNERRSRLTDHREDMICALLLIELIGEEADTPKLENLVALGKMALGNKLDALDGLLSRCKELAP</sequence>
<organism evidence="1 2">
    <name type="scientific">Bordetella genomosp. 7</name>
    <dbReference type="NCBI Taxonomy" id="1416805"/>
    <lineage>
        <taxon>Bacteria</taxon>
        <taxon>Pseudomonadati</taxon>
        <taxon>Pseudomonadota</taxon>
        <taxon>Betaproteobacteria</taxon>
        <taxon>Burkholderiales</taxon>
        <taxon>Alcaligenaceae</taxon>
        <taxon>Bordetella</taxon>
    </lineage>
</organism>
<accession>A0A261RS78</accession>
<name>A0A261RS78_9BORD</name>
<dbReference type="Proteomes" id="UP000216947">
    <property type="component" value="Unassembled WGS sequence"/>
</dbReference>
<evidence type="ECO:0000313" key="2">
    <source>
        <dbReference type="Proteomes" id="UP000216947"/>
    </source>
</evidence>
<evidence type="ECO:0000313" key="1">
    <source>
        <dbReference type="EMBL" id="OZI27532.1"/>
    </source>
</evidence>
<protein>
    <submittedName>
        <fullName evidence="1">Uncharacterized protein</fullName>
    </submittedName>
</protein>
<comment type="caution">
    <text evidence="1">The sequence shown here is derived from an EMBL/GenBank/DDBJ whole genome shotgun (WGS) entry which is preliminary data.</text>
</comment>
<dbReference type="AlphaFoldDB" id="A0A261RS78"/>
<gene>
    <name evidence="1" type="ORF">CAL19_02050</name>
</gene>